<accession>A0ABU9KEN2</accession>
<feature type="signal peptide" evidence="1">
    <location>
        <begin position="1"/>
        <end position="23"/>
    </location>
</feature>
<proteinExistence type="predicted"/>
<reference evidence="2 3" key="1">
    <citation type="submission" date="2024-04" db="EMBL/GenBank/DDBJ databases">
        <title>Bacillus oryzaecorticis sp. nov., a moderately halophilic bacterium isolated from rice husks.</title>
        <authorList>
            <person name="Zhu H.-S."/>
        </authorList>
    </citation>
    <scope>NUCLEOTIDE SEQUENCE [LARGE SCALE GENOMIC DNA]</scope>
    <source>
        <strain evidence="2 3">ZC255</strain>
    </source>
</reference>
<dbReference type="RefSeq" id="WP_341985746.1">
    <property type="nucleotide sequence ID" value="NZ_JBBYAF010000046.1"/>
</dbReference>
<dbReference type="Proteomes" id="UP001389717">
    <property type="component" value="Unassembled WGS sequence"/>
</dbReference>
<dbReference type="PROSITE" id="PS51257">
    <property type="entry name" value="PROKAR_LIPOPROTEIN"/>
    <property type="match status" value="1"/>
</dbReference>
<evidence type="ECO:0000256" key="1">
    <source>
        <dbReference type="SAM" id="SignalP"/>
    </source>
</evidence>
<comment type="caution">
    <text evidence="2">The sequence shown here is derived from an EMBL/GenBank/DDBJ whole genome shotgun (WGS) entry which is preliminary data.</text>
</comment>
<feature type="chain" id="PRO_5046985530" description="Lipoprotein" evidence="1">
    <location>
        <begin position="24"/>
        <end position="147"/>
    </location>
</feature>
<evidence type="ECO:0000313" key="2">
    <source>
        <dbReference type="EMBL" id="MEL3974226.1"/>
    </source>
</evidence>
<evidence type="ECO:0008006" key="4">
    <source>
        <dbReference type="Google" id="ProtNLM"/>
    </source>
</evidence>
<keyword evidence="1" id="KW-0732">Signal</keyword>
<organism evidence="2 3">
    <name type="scientific">Rossellomorea oryzaecorticis</name>
    <dbReference type="NCBI Taxonomy" id="1396505"/>
    <lineage>
        <taxon>Bacteria</taxon>
        <taxon>Bacillati</taxon>
        <taxon>Bacillota</taxon>
        <taxon>Bacilli</taxon>
        <taxon>Bacillales</taxon>
        <taxon>Bacillaceae</taxon>
        <taxon>Rossellomorea</taxon>
    </lineage>
</organism>
<keyword evidence="3" id="KW-1185">Reference proteome</keyword>
<name>A0ABU9KEN2_9BACI</name>
<protein>
    <recommendedName>
        <fullName evidence="4">Lipoprotein</fullName>
    </recommendedName>
</protein>
<dbReference type="EMBL" id="JBBYAF010000046">
    <property type="protein sequence ID" value="MEL3974226.1"/>
    <property type="molecule type" value="Genomic_DNA"/>
</dbReference>
<gene>
    <name evidence="2" type="ORF">AAEO50_18220</name>
</gene>
<evidence type="ECO:0000313" key="3">
    <source>
        <dbReference type="Proteomes" id="UP001389717"/>
    </source>
</evidence>
<sequence length="147" mass="16793">MKRTFTIIAILIVTILTGCNRNAAEMVTEGKVIINKDERTITFHGVLTDRTLEADTSFQTRFFLQGSTIRNAVGTDLVYTEKELKSDSNLKQSEEYEVQATLEMKQPEKFDELIKVIKDKEEKAVTIEVINEKGLIDEQVIHKVDEK</sequence>